<gene>
    <name evidence="1" type="primary">At2g25100_2</name>
    <name evidence="1" type="ORF">Zm00014a_024696</name>
</gene>
<dbReference type="GO" id="GO:0004523">
    <property type="term" value="F:RNA-DNA hybrid ribonuclease activity"/>
    <property type="evidence" value="ECO:0007669"/>
    <property type="project" value="InterPro"/>
</dbReference>
<proteinExistence type="predicted"/>
<dbReference type="Gene3D" id="1.10.10.460">
    <property type="entry name" value="Ribonuclease hii. Domain 2"/>
    <property type="match status" value="1"/>
</dbReference>
<name>A0A3L6G6X1_MAIZE</name>
<evidence type="ECO:0000313" key="1">
    <source>
        <dbReference type="EMBL" id="PWZ44334.1"/>
    </source>
</evidence>
<sequence>MRNGSGYPRDPDTKRWLEDHKHLVFGFFKDAVAVTWESDEVDQEETDSGDTKEFIGSVVSPTTGFRKMLSPTL</sequence>
<protein>
    <submittedName>
        <fullName evidence="1">Ribonuclease H2 subunit A</fullName>
    </submittedName>
</protein>
<dbReference type="Proteomes" id="UP000251960">
    <property type="component" value="Chromosome 10"/>
</dbReference>
<reference evidence="1" key="1">
    <citation type="journal article" date="2018" name="Nat. Genet.">
        <title>Extensive intraspecific gene order and gene structural variations between Mo17 and other maize genomes.</title>
        <authorList>
            <person name="Sun S."/>
            <person name="Zhou Y."/>
            <person name="Chen J."/>
            <person name="Shi J."/>
            <person name="Zhao H."/>
            <person name="Zhao H."/>
            <person name="Song W."/>
            <person name="Zhang M."/>
            <person name="Cui Y."/>
            <person name="Dong X."/>
            <person name="Liu H."/>
            <person name="Ma X."/>
            <person name="Jiao Y."/>
            <person name="Wang B."/>
            <person name="Wei X."/>
            <person name="Stein J.C."/>
            <person name="Glaubitz J.C."/>
            <person name="Lu F."/>
            <person name="Yu G."/>
            <person name="Liang C."/>
            <person name="Fengler K."/>
            <person name="Li B."/>
            <person name="Rafalski A."/>
            <person name="Schnable P.S."/>
            <person name="Ware D.H."/>
            <person name="Buckler E.S."/>
            <person name="Lai J."/>
        </authorList>
    </citation>
    <scope>NUCLEOTIDE SEQUENCE [LARGE SCALE GENOMIC DNA]</scope>
    <source>
        <tissue evidence="1">Seedling</tissue>
    </source>
</reference>
<dbReference type="ExpressionAtlas" id="A0A3L6G6X1">
    <property type="expression patterns" value="baseline and differential"/>
</dbReference>
<dbReference type="EMBL" id="NCVQ01000002">
    <property type="protein sequence ID" value="PWZ44334.1"/>
    <property type="molecule type" value="Genomic_DNA"/>
</dbReference>
<dbReference type="AlphaFoldDB" id="A0A3L6G6X1"/>
<organism evidence="1">
    <name type="scientific">Zea mays</name>
    <name type="common">Maize</name>
    <dbReference type="NCBI Taxonomy" id="4577"/>
    <lineage>
        <taxon>Eukaryota</taxon>
        <taxon>Viridiplantae</taxon>
        <taxon>Streptophyta</taxon>
        <taxon>Embryophyta</taxon>
        <taxon>Tracheophyta</taxon>
        <taxon>Spermatophyta</taxon>
        <taxon>Magnoliopsida</taxon>
        <taxon>Liliopsida</taxon>
        <taxon>Poales</taxon>
        <taxon>Poaceae</taxon>
        <taxon>PACMAD clade</taxon>
        <taxon>Panicoideae</taxon>
        <taxon>Andropogonodae</taxon>
        <taxon>Andropogoneae</taxon>
        <taxon>Tripsacinae</taxon>
        <taxon>Zea</taxon>
    </lineage>
</organism>
<comment type="caution">
    <text evidence="1">The sequence shown here is derived from an EMBL/GenBank/DDBJ whole genome shotgun (WGS) entry which is preliminary data.</text>
</comment>
<accession>A0A3L6G6X1</accession>
<dbReference type="InterPro" id="IPR023160">
    <property type="entry name" value="RNase_HII_hlx-loop-hlx_cap_dom"/>
</dbReference>